<keyword evidence="1" id="KW-1133">Transmembrane helix</keyword>
<proteinExistence type="predicted"/>
<feature type="transmembrane region" description="Helical" evidence="1">
    <location>
        <begin position="52"/>
        <end position="74"/>
    </location>
</feature>
<protein>
    <submittedName>
        <fullName evidence="2">Uncharacterized protein</fullName>
    </submittedName>
</protein>
<sequence length="264" mass="28728">MTLRTGCASAAPGNQYNDRTRNIMTLGTALFASVVTSVVLVLAVYHKPFRKVFFWVVGISLLGAGIFFLSAYLYSNHEARKEADRGRKLKACVARFPVPYVLNGERMSVSAIASACERNPEFTPVQNSSYLANIVEIHGGGTLKITPQQKFSPDGEPDVIPIVYLGHRQTFVLTCGNYGDPVTSITVNQGLVSCPGSAPAHECAQWNDKADKWANYIALSLGDCTQNGCVVYRGKKIMGGLSRNEITNAQWDTCEQERSAVGPN</sequence>
<keyword evidence="1" id="KW-0472">Membrane</keyword>
<keyword evidence="1" id="KW-0812">Transmembrane</keyword>
<dbReference type="EMBL" id="JACDQQ010002878">
    <property type="protein sequence ID" value="MBA0089208.1"/>
    <property type="molecule type" value="Genomic_DNA"/>
</dbReference>
<evidence type="ECO:0000313" key="2">
    <source>
        <dbReference type="EMBL" id="MBA0089208.1"/>
    </source>
</evidence>
<gene>
    <name evidence="2" type="ORF">HRJ53_29810</name>
</gene>
<dbReference type="AlphaFoldDB" id="A0A7V8NXA5"/>
<evidence type="ECO:0000256" key="1">
    <source>
        <dbReference type="SAM" id="Phobius"/>
    </source>
</evidence>
<keyword evidence="3" id="KW-1185">Reference proteome</keyword>
<name>A0A7V8NXA5_9BACT</name>
<dbReference type="Proteomes" id="UP000567293">
    <property type="component" value="Unassembled WGS sequence"/>
</dbReference>
<evidence type="ECO:0000313" key="3">
    <source>
        <dbReference type="Proteomes" id="UP000567293"/>
    </source>
</evidence>
<reference evidence="2" key="1">
    <citation type="submission" date="2020-06" db="EMBL/GenBank/DDBJ databases">
        <title>Legume-microbial interactions unlock mineral nutrients during tropical forest succession.</title>
        <authorList>
            <person name="Epihov D.Z."/>
        </authorList>
    </citation>
    <scope>NUCLEOTIDE SEQUENCE [LARGE SCALE GENOMIC DNA]</scope>
    <source>
        <strain evidence="2">Pan2503</strain>
    </source>
</reference>
<organism evidence="2 3">
    <name type="scientific">Candidatus Acidiferrum panamense</name>
    <dbReference type="NCBI Taxonomy" id="2741543"/>
    <lineage>
        <taxon>Bacteria</taxon>
        <taxon>Pseudomonadati</taxon>
        <taxon>Acidobacteriota</taxon>
        <taxon>Terriglobia</taxon>
        <taxon>Candidatus Acidiferrales</taxon>
        <taxon>Candidatus Acidiferrum</taxon>
    </lineage>
</organism>
<feature type="transmembrane region" description="Helical" evidence="1">
    <location>
        <begin position="23"/>
        <end position="45"/>
    </location>
</feature>
<accession>A0A7V8NXA5</accession>
<comment type="caution">
    <text evidence="2">The sequence shown here is derived from an EMBL/GenBank/DDBJ whole genome shotgun (WGS) entry which is preliminary data.</text>
</comment>